<organism evidence="1 2">
    <name type="scientific">Microbacterium phage Wesak</name>
    <dbReference type="NCBI Taxonomy" id="2653751"/>
    <lineage>
        <taxon>Viruses</taxon>
        <taxon>Duplodnaviria</taxon>
        <taxon>Heunggongvirae</taxon>
        <taxon>Uroviricota</taxon>
        <taxon>Caudoviricetes</taxon>
        <taxon>Eekayvirinae</taxon>
        <taxon>Tinytimothyvirus</taxon>
        <taxon>Tinytimothyvirus tinytimothy</taxon>
    </lineage>
</organism>
<reference evidence="1 2" key="1">
    <citation type="submission" date="2019-08" db="EMBL/GenBank/DDBJ databases">
        <authorList>
            <person name="Duffy I."/>
            <person name="Kerns H.R."/>
            <person name="Brown C.R."/>
            <person name="Ouellette L.A."/>
            <person name="Showers K.M."/>
            <person name="Katz E.L."/>
            <person name="Gemmati A.M."/>
            <person name="Ogueke L.I."/>
            <person name="Latalladi V.L."/>
            <person name="Duncan J."/>
            <person name="Molloy S.D."/>
            <person name="Garlena R.A."/>
            <person name="Russell D.A."/>
            <person name="Pope W.H."/>
            <person name="Jacobs-Sera D."/>
            <person name="Hatfull G.F."/>
        </authorList>
    </citation>
    <scope>NUCLEOTIDE SEQUENCE [LARGE SCALE GENOMIC DNA]</scope>
</reference>
<gene>
    <name evidence="1" type="primary">52</name>
    <name evidence="1" type="ORF">SEA_WESAK_52</name>
</gene>
<sequence length="89" mass="9741">MEKTPLEKLDDAIHLFVQETAGENAPALHGWALAFETSRLEPDVELFPLATAQNYSFGPQTTPSQAIGLYRYAGTVLETYLANQTLGLS</sequence>
<dbReference type="EMBL" id="MN369747">
    <property type="protein sequence ID" value="QGH78693.1"/>
    <property type="molecule type" value="Genomic_DNA"/>
</dbReference>
<name>A0A5Q2WLY1_9CAUD</name>
<evidence type="ECO:0000313" key="2">
    <source>
        <dbReference type="Proteomes" id="UP000410540"/>
    </source>
</evidence>
<proteinExistence type="predicted"/>
<dbReference type="Proteomes" id="UP000410540">
    <property type="component" value="Segment"/>
</dbReference>
<accession>A0A5Q2WLY1</accession>
<evidence type="ECO:0000313" key="1">
    <source>
        <dbReference type="EMBL" id="QGH78693.1"/>
    </source>
</evidence>
<protein>
    <submittedName>
        <fullName evidence="1">Uncharacterized protein</fullName>
    </submittedName>
</protein>